<reference evidence="2 3" key="1">
    <citation type="submission" date="2019-08" db="EMBL/GenBank/DDBJ databases">
        <title>Genomes sequence of Algoriphagus aquimarinus ACAM450.</title>
        <authorList>
            <person name="Bowman J.P."/>
        </authorList>
    </citation>
    <scope>NUCLEOTIDE SEQUENCE [LARGE SCALE GENOMIC DNA]</scope>
    <source>
        <strain evidence="2 3">ACAM 450</strain>
    </source>
</reference>
<organism evidence="2 3">
    <name type="scientific">Algoriphagus aquimarinus</name>
    <dbReference type="NCBI Taxonomy" id="237018"/>
    <lineage>
        <taxon>Bacteria</taxon>
        <taxon>Pseudomonadati</taxon>
        <taxon>Bacteroidota</taxon>
        <taxon>Cytophagia</taxon>
        <taxon>Cytophagales</taxon>
        <taxon>Cyclobacteriaceae</taxon>
        <taxon>Algoriphagus</taxon>
    </lineage>
</organism>
<gene>
    <name evidence="2" type="ORF">ESV85_11310</name>
</gene>
<comment type="caution">
    <text evidence="2">The sequence shown here is derived from an EMBL/GenBank/DDBJ whole genome shotgun (WGS) entry which is preliminary data.</text>
</comment>
<proteinExistence type="predicted"/>
<dbReference type="EMBL" id="VORW01000005">
    <property type="protein sequence ID" value="TXE11495.1"/>
    <property type="molecule type" value="Genomic_DNA"/>
</dbReference>
<dbReference type="SUPFAM" id="SSF53448">
    <property type="entry name" value="Nucleotide-diphospho-sugar transferases"/>
    <property type="match status" value="1"/>
</dbReference>
<dbReference type="RefSeq" id="WP_146917631.1">
    <property type="nucleotide sequence ID" value="NZ_VORW01000005.1"/>
</dbReference>
<dbReference type="PANTHER" id="PTHR22916">
    <property type="entry name" value="GLYCOSYLTRANSFERASE"/>
    <property type="match status" value="1"/>
</dbReference>
<dbReference type="InterPro" id="IPR001173">
    <property type="entry name" value="Glyco_trans_2-like"/>
</dbReference>
<evidence type="ECO:0000313" key="3">
    <source>
        <dbReference type="Proteomes" id="UP000321935"/>
    </source>
</evidence>
<sequence>MKIALITVFYNSTANIEKTIQLVAAQTYKNIEYIVIDGNSKDNTVAIIKKHEAVITKWVSEPDKGLYDAMNKGIEMATGDIIGILNSDDTFYNNTVLSVGSVAVKNLEAYSIYQGNPALKVRDRIIS</sequence>
<protein>
    <submittedName>
        <fullName evidence="2">Glycosyltransferase</fullName>
    </submittedName>
</protein>
<feature type="domain" description="Glycosyltransferase 2-like" evidence="1">
    <location>
        <begin position="6"/>
        <end position="96"/>
    </location>
</feature>
<dbReference type="OrthoDB" id="9788101at2"/>
<accession>A0A5C7AYB5</accession>
<evidence type="ECO:0000313" key="2">
    <source>
        <dbReference type="EMBL" id="TXE11495.1"/>
    </source>
</evidence>
<dbReference type="Pfam" id="PF00535">
    <property type="entry name" value="Glycos_transf_2"/>
    <property type="match status" value="1"/>
</dbReference>
<dbReference type="Gene3D" id="3.90.550.10">
    <property type="entry name" value="Spore Coat Polysaccharide Biosynthesis Protein SpsA, Chain A"/>
    <property type="match status" value="1"/>
</dbReference>
<dbReference type="InterPro" id="IPR029044">
    <property type="entry name" value="Nucleotide-diphossugar_trans"/>
</dbReference>
<keyword evidence="2" id="KW-0808">Transferase</keyword>
<name>A0A5C7AYB5_9BACT</name>
<dbReference type="AlphaFoldDB" id="A0A5C7AYB5"/>
<dbReference type="Proteomes" id="UP000321935">
    <property type="component" value="Unassembled WGS sequence"/>
</dbReference>
<dbReference type="GO" id="GO:0016758">
    <property type="term" value="F:hexosyltransferase activity"/>
    <property type="evidence" value="ECO:0007669"/>
    <property type="project" value="UniProtKB-ARBA"/>
</dbReference>
<dbReference type="PANTHER" id="PTHR22916:SF3">
    <property type="entry name" value="UDP-GLCNAC:BETAGAL BETA-1,3-N-ACETYLGLUCOSAMINYLTRANSFERASE-LIKE PROTEIN 1"/>
    <property type="match status" value="1"/>
</dbReference>
<evidence type="ECO:0000259" key="1">
    <source>
        <dbReference type="Pfam" id="PF00535"/>
    </source>
</evidence>